<keyword evidence="2" id="KW-1185">Reference proteome</keyword>
<protein>
    <submittedName>
        <fullName evidence="1">Uncharacterized protein</fullName>
    </submittedName>
</protein>
<sequence>MAFAVHLGVGLRGASVFGILRRDAISQVPGSYAALVLHAEGLSLYTRLSYALQWQADLEATDSERLNACSAV</sequence>
<dbReference type="AlphaFoldDB" id="A0AAV7T9G6"/>
<reference evidence="1" key="1">
    <citation type="journal article" date="2022" name="bioRxiv">
        <title>Sequencing and chromosome-scale assembly of the giantPleurodeles waltlgenome.</title>
        <authorList>
            <person name="Brown T."/>
            <person name="Elewa A."/>
            <person name="Iarovenko S."/>
            <person name="Subramanian E."/>
            <person name="Araus A.J."/>
            <person name="Petzold A."/>
            <person name="Susuki M."/>
            <person name="Suzuki K.-i.T."/>
            <person name="Hayashi T."/>
            <person name="Toyoda A."/>
            <person name="Oliveira C."/>
            <person name="Osipova E."/>
            <person name="Leigh N.D."/>
            <person name="Simon A."/>
            <person name="Yun M.H."/>
        </authorList>
    </citation>
    <scope>NUCLEOTIDE SEQUENCE</scope>
    <source>
        <strain evidence="1">20211129_DDA</strain>
        <tissue evidence="1">Liver</tissue>
    </source>
</reference>
<evidence type="ECO:0000313" key="1">
    <source>
        <dbReference type="EMBL" id="KAJ1173075.1"/>
    </source>
</evidence>
<accession>A0AAV7T9G6</accession>
<gene>
    <name evidence="1" type="ORF">NDU88_004917</name>
</gene>
<name>A0AAV7T9G6_PLEWA</name>
<proteinExistence type="predicted"/>
<organism evidence="1 2">
    <name type="scientific">Pleurodeles waltl</name>
    <name type="common">Iberian ribbed newt</name>
    <dbReference type="NCBI Taxonomy" id="8319"/>
    <lineage>
        <taxon>Eukaryota</taxon>
        <taxon>Metazoa</taxon>
        <taxon>Chordata</taxon>
        <taxon>Craniata</taxon>
        <taxon>Vertebrata</taxon>
        <taxon>Euteleostomi</taxon>
        <taxon>Amphibia</taxon>
        <taxon>Batrachia</taxon>
        <taxon>Caudata</taxon>
        <taxon>Salamandroidea</taxon>
        <taxon>Salamandridae</taxon>
        <taxon>Pleurodelinae</taxon>
        <taxon>Pleurodeles</taxon>
    </lineage>
</organism>
<evidence type="ECO:0000313" key="2">
    <source>
        <dbReference type="Proteomes" id="UP001066276"/>
    </source>
</evidence>
<dbReference type="EMBL" id="JANPWB010000007">
    <property type="protein sequence ID" value="KAJ1173075.1"/>
    <property type="molecule type" value="Genomic_DNA"/>
</dbReference>
<comment type="caution">
    <text evidence="1">The sequence shown here is derived from an EMBL/GenBank/DDBJ whole genome shotgun (WGS) entry which is preliminary data.</text>
</comment>
<dbReference type="Proteomes" id="UP001066276">
    <property type="component" value="Chromosome 4_1"/>
</dbReference>